<gene>
    <name evidence="1" type="ORF">Taro_008022</name>
</gene>
<name>A0A843TZW2_COLES</name>
<protein>
    <submittedName>
        <fullName evidence="1">Uncharacterized protein</fullName>
    </submittedName>
</protein>
<reference evidence="1" key="1">
    <citation type="submission" date="2017-07" db="EMBL/GenBank/DDBJ databases">
        <title>Taro Niue Genome Assembly and Annotation.</title>
        <authorList>
            <person name="Atibalentja N."/>
            <person name="Keating K."/>
            <person name="Fields C.J."/>
        </authorList>
    </citation>
    <scope>NUCLEOTIDE SEQUENCE</scope>
    <source>
        <strain evidence="1">Niue_2</strain>
        <tissue evidence="1">Leaf</tissue>
    </source>
</reference>
<sequence>MESRGKRKHHLRQLGNFPYLKISFVCRQIWVHLSTGSNSFANARSQVLWVVDFCTYLSTVDLHLWTGPEGLSTEYFKLHIVEEHVKMERLDLRMNQLQSYSSNGSSLF</sequence>
<dbReference type="EMBL" id="NMUH01000259">
    <property type="protein sequence ID" value="MQL75636.1"/>
    <property type="molecule type" value="Genomic_DNA"/>
</dbReference>
<dbReference type="Proteomes" id="UP000652761">
    <property type="component" value="Unassembled WGS sequence"/>
</dbReference>
<accession>A0A843TZW2</accession>
<keyword evidence="2" id="KW-1185">Reference proteome</keyword>
<evidence type="ECO:0000313" key="2">
    <source>
        <dbReference type="Proteomes" id="UP000652761"/>
    </source>
</evidence>
<comment type="caution">
    <text evidence="1">The sequence shown here is derived from an EMBL/GenBank/DDBJ whole genome shotgun (WGS) entry which is preliminary data.</text>
</comment>
<proteinExistence type="predicted"/>
<dbReference type="AlphaFoldDB" id="A0A843TZW2"/>
<evidence type="ECO:0000313" key="1">
    <source>
        <dbReference type="EMBL" id="MQL75636.1"/>
    </source>
</evidence>
<organism evidence="1 2">
    <name type="scientific">Colocasia esculenta</name>
    <name type="common">Wild taro</name>
    <name type="synonym">Arum esculentum</name>
    <dbReference type="NCBI Taxonomy" id="4460"/>
    <lineage>
        <taxon>Eukaryota</taxon>
        <taxon>Viridiplantae</taxon>
        <taxon>Streptophyta</taxon>
        <taxon>Embryophyta</taxon>
        <taxon>Tracheophyta</taxon>
        <taxon>Spermatophyta</taxon>
        <taxon>Magnoliopsida</taxon>
        <taxon>Liliopsida</taxon>
        <taxon>Araceae</taxon>
        <taxon>Aroideae</taxon>
        <taxon>Colocasieae</taxon>
        <taxon>Colocasia</taxon>
    </lineage>
</organism>